<accession>A0A1Z1MM56</accession>
<dbReference type="RefSeq" id="YP_009397830.1">
    <property type="nucleotide sequence ID" value="NC_035289.1"/>
</dbReference>
<feature type="domain" description="Reverse transcriptase N-terminal" evidence="1">
    <location>
        <begin position="8"/>
        <end position="59"/>
    </location>
</feature>
<dbReference type="EMBL" id="MF101445">
    <property type="protein sequence ID" value="ARW67016.1"/>
    <property type="molecule type" value="Genomic_DNA"/>
</dbReference>
<geneLocation type="chloroplast" evidence="2"/>
<protein>
    <recommendedName>
        <fullName evidence="1">Reverse transcriptase N-terminal domain-containing protein</fullName>
    </recommendedName>
</protein>
<dbReference type="GeneID" id="33360261"/>
<evidence type="ECO:0000313" key="2">
    <source>
        <dbReference type="EMBL" id="ARW67016.1"/>
    </source>
</evidence>
<gene>
    <name evidence="2" type="primary">ConsOrf5</name>
</gene>
<keyword evidence="2" id="KW-0150">Chloroplast</keyword>
<proteinExistence type="predicted"/>
<dbReference type="InterPro" id="IPR025960">
    <property type="entry name" value="RVT_N"/>
</dbReference>
<organism evidence="2">
    <name type="scientific">Sonderella linearis</name>
    <dbReference type="NCBI Taxonomy" id="110477"/>
    <lineage>
        <taxon>Eukaryota</taxon>
        <taxon>Rhodophyta</taxon>
        <taxon>Florideophyceae</taxon>
        <taxon>Rhodymeniophycidae</taxon>
        <taxon>Ceramiales</taxon>
        <taxon>Rhodomelaceae</taxon>
        <taxon>Sonderella</taxon>
    </lineage>
</organism>
<dbReference type="AlphaFoldDB" id="A0A1Z1MM56"/>
<evidence type="ECO:0000259" key="1">
    <source>
        <dbReference type="Pfam" id="PF13655"/>
    </source>
</evidence>
<reference evidence="2" key="1">
    <citation type="journal article" date="2017" name="J. Phycol.">
        <title>Analysis of chloroplast genomes and a supermatrix inform reclassification of the Rhodomelaceae (Rhodophyta).</title>
        <authorList>
            <person name="Diaz-Tapia P."/>
            <person name="Maggs C.A."/>
            <person name="West J.A."/>
            <person name="Verbruggen H."/>
        </authorList>
    </citation>
    <scope>NUCLEOTIDE SEQUENCE</scope>
    <source>
        <strain evidence="2">PD1151</strain>
    </source>
</reference>
<keyword evidence="2" id="KW-0934">Plastid</keyword>
<sequence>MISNNQNWDKLPWIKINLRILMLQKKIYIASKKCNLYYLYKVQNYLMNSNEAKVLAIHKTLEYISRYYNTYNKEQYVVNNYDKVLILKFLYYFEYLKNQIFIKIIENIKQYLLYLCIQPEWKAKFSKKIDHYFYDLDLLKINNYTKKYYFNLHIIQKLRGNKFITQSIKNWLHNNHCINFDHISKASFQKNEMKDYSDTSIILSYLYRFLNKIILIDYNWYFFYNLKNNFILKRIKSKNNYILYINEKNNIYLYSLHKIIKLTLYRINHFNYLKINSSLKKNTLLYKFSIILQELYKLKLNFISLKKVKITCFIVNKSLHHWLKKHIKINNYFIKYKKNYINIYNDFLNRDIYNQNINKYYVEYFLFLDNR</sequence>
<name>A0A1Z1MM56_9FLOR</name>
<dbReference type="Pfam" id="PF13655">
    <property type="entry name" value="RVT_N"/>
    <property type="match status" value="1"/>
</dbReference>